<organism evidence="1 2">
    <name type="scientific">Corynebacterium mustelae</name>
    <dbReference type="NCBI Taxonomy" id="571915"/>
    <lineage>
        <taxon>Bacteria</taxon>
        <taxon>Bacillati</taxon>
        <taxon>Actinomycetota</taxon>
        <taxon>Actinomycetes</taxon>
        <taxon>Mycobacteriales</taxon>
        <taxon>Corynebacteriaceae</taxon>
        <taxon>Corynebacterium</taxon>
    </lineage>
</organism>
<reference evidence="1 2" key="1">
    <citation type="journal article" date="2015" name="Genome Announc.">
        <title>Complete Genome Sequence of the Type Strain Corynebacterium mustelae DSM 45274, Isolated from Various Tissues of a Male Ferret with Lethal Sepsis.</title>
        <authorList>
            <person name="Ruckert C."/>
            <person name="Eimer J."/>
            <person name="Winkler A."/>
            <person name="Tauch A."/>
        </authorList>
    </citation>
    <scope>NUCLEOTIDE SEQUENCE [LARGE SCALE GENOMIC DNA]</scope>
    <source>
        <strain evidence="1 2">DSM 45274</strain>
    </source>
</reference>
<sequence length="149" mass="16884">MNPTPITLERVSAALAANGVDSEQLADYPILYAFLNGHELTVELRNELLQYCFVIQHLYWELPDDYHDFKNLDEVFAWVDTHNQPSNLLGNYSLDFADNEDGAFAAVNHTIPARVGITDEQLTALTGRIIADLTKRVEIMTTAFNWEEP</sequence>
<dbReference type="EMBL" id="CP011542">
    <property type="protein sequence ID" value="AKK04422.1"/>
    <property type="molecule type" value="Genomic_DNA"/>
</dbReference>
<reference evidence="2" key="2">
    <citation type="submission" date="2015-05" db="EMBL/GenBank/DDBJ databases">
        <title>Complete genome sequence of Corynebacterium mustelae DSM 45274, isolated from various tissues of a male ferret with lethal sepsis.</title>
        <authorList>
            <person name="Ruckert C."/>
            <person name="Albersmeier A."/>
            <person name="Winkler A."/>
            <person name="Tauch A."/>
        </authorList>
    </citation>
    <scope>NUCLEOTIDE SEQUENCE [LARGE SCALE GENOMIC DNA]</scope>
    <source>
        <strain evidence="2">DSM 45274</strain>
    </source>
</reference>
<evidence type="ECO:0000313" key="1">
    <source>
        <dbReference type="EMBL" id="AKK04422.1"/>
    </source>
</evidence>
<proteinExistence type="predicted"/>
<accession>A0A0G3GZZ3</accession>
<evidence type="ECO:0000313" key="2">
    <source>
        <dbReference type="Proteomes" id="UP000035199"/>
    </source>
</evidence>
<dbReference type="RefSeq" id="WP_047260846.1">
    <property type="nucleotide sequence ID" value="NZ_CP011542.1"/>
</dbReference>
<dbReference type="STRING" id="571915.CMUST_00325"/>
<dbReference type="Proteomes" id="UP000035199">
    <property type="component" value="Chromosome"/>
</dbReference>
<dbReference type="KEGG" id="cmv:CMUST_00325"/>
<protein>
    <submittedName>
        <fullName evidence="1">Uncharacterized protein</fullName>
    </submittedName>
</protein>
<gene>
    <name evidence="1" type="ORF">CMUST_00325</name>
</gene>
<dbReference type="PATRIC" id="fig|571915.4.peg.67"/>
<name>A0A0G3GZZ3_9CORY</name>
<keyword evidence="2" id="KW-1185">Reference proteome</keyword>
<dbReference type="OrthoDB" id="70765at2"/>
<dbReference type="AlphaFoldDB" id="A0A0G3GZZ3"/>